<evidence type="ECO:0000313" key="2">
    <source>
        <dbReference type="Proteomes" id="UP000091857"/>
    </source>
</evidence>
<dbReference type="Proteomes" id="UP000091857">
    <property type="component" value="Chromosome 9"/>
</dbReference>
<evidence type="ECO:0000313" key="1">
    <source>
        <dbReference type="EMBL" id="KAG8647170.1"/>
    </source>
</evidence>
<protein>
    <submittedName>
        <fullName evidence="1">Uncharacterized protein</fullName>
    </submittedName>
</protein>
<gene>
    <name evidence="1" type="ORF">MANES_09G049886v8</name>
</gene>
<proteinExistence type="predicted"/>
<comment type="caution">
    <text evidence="1">The sequence shown here is derived from an EMBL/GenBank/DDBJ whole genome shotgun (WGS) entry which is preliminary data.</text>
</comment>
<name>A0ACB7H3X8_MANES</name>
<organism evidence="1 2">
    <name type="scientific">Manihot esculenta</name>
    <name type="common">Cassava</name>
    <name type="synonym">Jatropha manihot</name>
    <dbReference type="NCBI Taxonomy" id="3983"/>
    <lineage>
        <taxon>Eukaryota</taxon>
        <taxon>Viridiplantae</taxon>
        <taxon>Streptophyta</taxon>
        <taxon>Embryophyta</taxon>
        <taxon>Tracheophyta</taxon>
        <taxon>Spermatophyta</taxon>
        <taxon>Magnoliopsida</taxon>
        <taxon>eudicotyledons</taxon>
        <taxon>Gunneridae</taxon>
        <taxon>Pentapetalae</taxon>
        <taxon>rosids</taxon>
        <taxon>fabids</taxon>
        <taxon>Malpighiales</taxon>
        <taxon>Euphorbiaceae</taxon>
        <taxon>Crotonoideae</taxon>
        <taxon>Manihoteae</taxon>
        <taxon>Manihot</taxon>
    </lineage>
</organism>
<reference evidence="2" key="1">
    <citation type="journal article" date="2016" name="Nat. Biotechnol.">
        <title>Sequencing wild and cultivated cassava and related species reveals extensive interspecific hybridization and genetic diversity.</title>
        <authorList>
            <person name="Bredeson J.V."/>
            <person name="Lyons J.B."/>
            <person name="Prochnik S.E."/>
            <person name="Wu G.A."/>
            <person name="Ha C.M."/>
            <person name="Edsinger-Gonzales E."/>
            <person name="Grimwood J."/>
            <person name="Schmutz J."/>
            <person name="Rabbi I.Y."/>
            <person name="Egesi C."/>
            <person name="Nauluvula P."/>
            <person name="Lebot V."/>
            <person name="Ndunguru J."/>
            <person name="Mkamilo G."/>
            <person name="Bart R.S."/>
            <person name="Setter T.L."/>
            <person name="Gleadow R.M."/>
            <person name="Kulakow P."/>
            <person name="Ferguson M.E."/>
            <person name="Rounsley S."/>
            <person name="Rokhsar D.S."/>
        </authorList>
    </citation>
    <scope>NUCLEOTIDE SEQUENCE [LARGE SCALE GENOMIC DNA]</scope>
    <source>
        <strain evidence="2">cv. AM560-2</strain>
    </source>
</reference>
<keyword evidence="2" id="KW-1185">Reference proteome</keyword>
<dbReference type="EMBL" id="CM004395">
    <property type="protein sequence ID" value="KAG8647170.1"/>
    <property type="molecule type" value="Genomic_DNA"/>
</dbReference>
<accession>A0ACB7H3X8</accession>
<sequence>MPEGFGAAQRRKKGSPVFVLMPVDAVDEEGKVRRKKIMMHSLRALALAEVEGVVIEVWWGLVERDQPGAYNWQPYLELVQMAVKSGLKVRVVLAFHESGRGPGDPNRISLPNWVLNEIDKDPDLAYCDRFRLVQTHLSLWVSLNFTGLQDFQLVQGL</sequence>